<feature type="domain" description="ABC transporter" evidence="1">
    <location>
        <begin position="4"/>
        <end position="228"/>
    </location>
</feature>
<dbReference type="GO" id="GO:0005524">
    <property type="term" value="F:ATP binding"/>
    <property type="evidence" value="ECO:0007669"/>
    <property type="project" value="UniProtKB-KW"/>
</dbReference>
<dbReference type="PROSITE" id="PS50893">
    <property type="entry name" value="ABC_TRANSPORTER_2"/>
    <property type="match status" value="1"/>
</dbReference>
<dbReference type="Gene3D" id="3.40.50.300">
    <property type="entry name" value="P-loop containing nucleotide triphosphate hydrolases"/>
    <property type="match status" value="1"/>
</dbReference>
<protein>
    <submittedName>
        <fullName evidence="2">Putative ABC transport system ATP-binding protein/phosphonate transport system ATP-binding protein/glutamine transport system ATP-binding protein</fullName>
    </submittedName>
</protein>
<dbReference type="SUPFAM" id="SSF52540">
    <property type="entry name" value="P-loop containing nucleoside triphosphate hydrolases"/>
    <property type="match status" value="1"/>
</dbReference>
<dbReference type="GO" id="GO:0022857">
    <property type="term" value="F:transmembrane transporter activity"/>
    <property type="evidence" value="ECO:0007669"/>
    <property type="project" value="TreeGrafter"/>
</dbReference>
<keyword evidence="2" id="KW-0547">Nucleotide-binding</keyword>
<evidence type="ECO:0000313" key="2">
    <source>
        <dbReference type="EMBL" id="TDN42597.1"/>
    </source>
</evidence>
<evidence type="ECO:0000259" key="1">
    <source>
        <dbReference type="PROSITE" id="PS50893"/>
    </source>
</evidence>
<dbReference type="InterPro" id="IPR027417">
    <property type="entry name" value="P-loop_NTPase"/>
</dbReference>
<dbReference type="GO" id="GO:0005886">
    <property type="term" value="C:plasma membrane"/>
    <property type="evidence" value="ECO:0007669"/>
    <property type="project" value="TreeGrafter"/>
</dbReference>
<dbReference type="InterPro" id="IPR003439">
    <property type="entry name" value="ABC_transporter-like_ATP-bd"/>
</dbReference>
<dbReference type="PROSITE" id="PS00211">
    <property type="entry name" value="ABC_TRANSPORTER_1"/>
    <property type="match status" value="1"/>
</dbReference>
<proteinExistence type="predicted"/>
<reference evidence="2 3" key="1">
    <citation type="submission" date="2019-03" db="EMBL/GenBank/DDBJ databases">
        <title>Genomic analyses of the natural microbiome of Caenorhabditis elegans.</title>
        <authorList>
            <person name="Samuel B."/>
        </authorList>
    </citation>
    <scope>NUCLEOTIDE SEQUENCE [LARGE SCALE GENOMIC DNA]</scope>
    <source>
        <strain evidence="2 3">JUb65</strain>
    </source>
</reference>
<comment type="caution">
    <text evidence="2">The sequence shown here is derived from an EMBL/GenBank/DDBJ whole genome shotgun (WGS) entry which is preliminary data.</text>
</comment>
<organism evidence="2 3">
    <name type="scientific">Curtobacterium flaccumfaciens</name>
    <dbReference type="NCBI Taxonomy" id="2035"/>
    <lineage>
        <taxon>Bacteria</taxon>
        <taxon>Bacillati</taxon>
        <taxon>Actinomycetota</taxon>
        <taxon>Actinomycetes</taxon>
        <taxon>Micrococcales</taxon>
        <taxon>Microbacteriaceae</taxon>
        <taxon>Curtobacterium</taxon>
    </lineage>
</organism>
<dbReference type="EMBL" id="SNVW01000011">
    <property type="protein sequence ID" value="TDN42597.1"/>
    <property type="molecule type" value="Genomic_DNA"/>
</dbReference>
<dbReference type="Proteomes" id="UP000295764">
    <property type="component" value="Unassembled WGS sequence"/>
</dbReference>
<dbReference type="InterPro" id="IPR017871">
    <property type="entry name" value="ABC_transporter-like_CS"/>
</dbReference>
<dbReference type="GO" id="GO:0016887">
    <property type="term" value="F:ATP hydrolysis activity"/>
    <property type="evidence" value="ECO:0007669"/>
    <property type="project" value="InterPro"/>
</dbReference>
<dbReference type="OrthoDB" id="5021091at2"/>
<evidence type="ECO:0000313" key="3">
    <source>
        <dbReference type="Proteomes" id="UP000295764"/>
    </source>
</evidence>
<dbReference type="Pfam" id="PF00005">
    <property type="entry name" value="ABC_tran"/>
    <property type="match status" value="1"/>
</dbReference>
<dbReference type="PANTHER" id="PTHR24220">
    <property type="entry name" value="IMPORT ATP-BINDING PROTEIN"/>
    <property type="match status" value="1"/>
</dbReference>
<dbReference type="AlphaFoldDB" id="A0A4R6DDK9"/>
<name>A0A4R6DDK9_9MICO</name>
<dbReference type="InterPro" id="IPR015854">
    <property type="entry name" value="ABC_transpr_LolD-like"/>
</dbReference>
<sequence length="228" mass="23508">MTALVFERFTVGFGDREVFAVDGRVDAGAVVVVTGDDGAEVSAVLSAVVAALDPDAPPLDRSARARSTGSVRIEDLAAGRPPLALLTRDHDLLGALTATENVALGLLAHAPSRRRAERGRPDRDDRIAEALDAVGVPPAVRTNLAEQLSGGQQQRVALARALAVDAGVTVLDDPTSELDPASGLVVLHALEAAADRGGIVVVGRSSDDEVPASAILLRIGHRGRHAPA</sequence>
<keyword evidence="2" id="KW-0067">ATP-binding</keyword>
<gene>
    <name evidence="2" type="ORF">EDF64_11174</name>
</gene>
<accession>A0A4R6DDK9</accession>
<dbReference type="RefSeq" id="WP_133520695.1">
    <property type="nucleotide sequence ID" value="NZ_SNVW01000011.1"/>
</dbReference>